<evidence type="ECO:0000313" key="1">
    <source>
        <dbReference type="EMBL" id="MEZ0166166.1"/>
    </source>
</evidence>
<dbReference type="PANTHER" id="PTHR36439:SF1">
    <property type="entry name" value="DUF1697 DOMAIN-CONTAINING PROTEIN"/>
    <property type="match status" value="1"/>
</dbReference>
<evidence type="ECO:0000313" key="2">
    <source>
        <dbReference type="Proteomes" id="UP001565927"/>
    </source>
</evidence>
<comment type="caution">
    <text evidence="1">The sequence shown here is derived from an EMBL/GenBank/DDBJ whole genome shotgun (WGS) entry which is preliminary data.</text>
</comment>
<dbReference type="PIRSF" id="PIRSF008502">
    <property type="entry name" value="UCP008502"/>
    <property type="match status" value="1"/>
</dbReference>
<dbReference type="PANTHER" id="PTHR36439">
    <property type="entry name" value="BLL4334 PROTEIN"/>
    <property type="match status" value="1"/>
</dbReference>
<dbReference type="InterPro" id="IPR012545">
    <property type="entry name" value="DUF1697"/>
</dbReference>
<name>A0ABV4H3L6_9ACTN</name>
<protein>
    <submittedName>
        <fullName evidence="1">DUF1697 domain-containing protein</fullName>
    </submittedName>
</protein>
<dbReference type="EMBL" id="JBGFTU010000018">
    <property type="protein sequence ID" value="MEZ0166166.1"/>
    <property type="molecule type" value="Genomic_DNA"/>
</dbReference>
<dbReference type="Gene3D" id="3.30.70.1280">
    <property type="entry name" value="SP0830-like domains"/>
    <property type="match status" value="1"/>
</dbReference>
<accession>A0ABV4H3L6</accession>
<dbReference type="RefSeq" id="WP_370442386.1">
    <property type="nucleotide sequence ID" value="NZ_JBGFTU010000018.1"/>
</dbReference>
<sequence>MKWVVLLRGVNVNGVTVRSAALSACLQEAGFTGVRSVLASGNVVLEADDAHSAQDVRSRVEAALRSAFGYEAWVVVLTPQRLAEVAAAYPFARDDEHVHPYVTFTSDPGRLAALAAEHLEDDAENHVENHADDDAEAVVLAGDVLYWRCPKGASTDTPFARRAGAARWKPFVTTRNLRTVGKLLAVAGGA</sequence>
<gene>
    <name evidence="1" type="ORF">AB2L27_15510</name>
</gene>
<proteinExistence type="predicted"/>
<keyword evidence="2" id="KW-1185">Reference proteome</keyword>
<dbReference type="SUPFAM" id="SSF160379">
    <property type="entry name" value="SP0830-like"/>
    <property type="match status" value="1"/>
</dbReference>
<reference evidence="1 2" key="1">
    <citation type="submission" date="2024-07" db="EMBL/GenBank/DDBJ databases">
        <authorList>
            <person name="Thanompreechachai J."/>
            <person name="Duangmal K."/>
        </authorList>
    </citation>
    <scope>NUCLEOTIDE SEQUENCE [LARGE SCALE GENOMIC DNA]</scope>
    <source>
        <strain evidence="1 2">LSe6-4</strain>
    </source>
</reference>
<dbReference type="Proteomes" id="UP001565927">
    <property type="component" value="Unassembled WGS sequence"/>
</dbReference>
<dbReference type="Pfam" id="PF08002">
    <property type="entry name" value="DUF1697"/>
    <property type="match status" value="1"/>
</dbReference>
<organism evidence="1 2">
    <name type="scientific">Kineococcus halophytocola</name>
    <dbReference type="NCBI Taxonomy" id="3234027"/>
    <lineage>
        <taxon>Bacteria</taxon>
        <taxon>Bacillati</taxon>
        <taxon>Actinomycetota</taxon>
        <taxon>Actinomycetes</taxon>
        <taxon>Kineosporiales</taxon>
        <taxon>Kineosporiaceae</taxon>
        <taxon>Kineococcus</taxon>
    </lineage>
</organism>